<feature type="binding site" evidence="6">
    <location>
        <position position="151"/>
    </location>
    <ligand>
        <name>S-adenosyl-L-methionine</name>
        <dbReference type="ChEBI" id="CHEBI:59789"/>
    </ligand>
</feature>
<evidence type="ECO:0000256" key="6">
    <source>
        <dbReference type="HAMAP-Rule" id="MF_03146"/>
    </source>
</evidence>
<proteinExistence type="inferred from homology"/>
<keyword evidence="5 6" id="KW-0949">S-adenosyl-L-methionine</keyword>
<evidence type="ECO:0000256" key="2">
    <source>
        <dbReference type="ARBA" id="ARBA00022517"/>
    </source>
</evidence>
<evidence type="ECO:0000259" key="9">
    <source>
        <dbReference type="Pfam" id="PF04068"/>
    </source>
</evidence>
<sequence>MRGGKRGGSGGRRQTGRHAIHQHTTQQAVADDSSSSSSSEDGETRQIAVPLGMWDFEQCDPKRCSGRRLVRLGLVQELRLGQVFRGIVMSPEGKQVVSRADLPILEQHGAAVIDCSWARLADVPFGRIRAIHNRQLPYLIAANPVNYGKPWRLNCAEALAAAFFVVGWDEVADNLMSRFKWGHAFREMNGALLERYRQCETSEQVLEVQREWMAMADREAMLRQQAKLGDYADVGAELASSNSSHNSSEGEPLNSESDPDSESEPSERQMARLVQQGRYRAETDRLGNVSYVKVDIKPAPVDQ</sequence>
<feature type="binding site" evidence="6">
    <location>
        <position position="136"/>
    </location>
    <ligand>
        <name>S-adenosyl-L-methionine</name>
        <dbReference type="ChEBI" id="CHEBI:59789"/>
    </ligand>
</feature>
<dbReference type="STRING" id="763665.A0A2G5BKH2"/>
<dbReference type="Pfam" id="PF04034">
    <property type="entry name" value="Ribo_biogen_C"/>
    <property type="match status" value="1"/>
</dbReference>
<comment type="subcellular location">
    <subcellularLocation>
        <location evidence="6">Cytoplasm</location>
    </subcellularLocation>
    <subcellularLocation>
        <location evidence="6">Nucleus</location>
    </subcellularLocation>
</comment>
<dbReference type="PANTHER" id="PTHR20426">
    <property type="entry name" value="RIBOSOME BIOGENESIS PROTEIN TSR3 HOMOLOG"/>
    <property type="match status" value="1"/>
</dbReference>
<dbReference type="EMBL" id="KZ303486">
    <property type="protein sequence ID" value="PIA19534.1"/>
    <property type="molecule type" value="Genomic_DNA"/>
</dbReference>
<dbReference type="NCBIfam" id="NF002621">
    <property type="entry name" value="PRK02287.1"/>
    <property type="match status" value="1"/>
</dbReference>
<dbReference type="HAMAP" id="MF_01116">
    <property type="entry name" value="TSR3"/>
    <property type="match status" value="1"/>
</dbReference>
<keyword evidence="1 6" id="KW-0963">Cytoplasm</keyword>
<feature type="region of interest" description="Disordered" evidence="7">
    <location>
        <begin position="238"/>
        <end position="281"/>
    </location>
</feature>
<evidence type="ECO:0000256" key="3">
    <source>
        <dbReference type="ARBA" id="ARBA00022552"/>
    </source>
</evidence>
<evidence type="ECO:0000256" key="7">
    <source>
        <dbReference type="SAM" id="MobiDB-lite"/>
    </source>
</evidence>
<name>A0A2G5BKH2_COERN</name>
<feature type="binding site" evidence="6">
    <location>
        <position position="65"/>
    </location>
    <ligand>
        <name>S-adenosyl-L-methionine</name>
        <dbReference type="ChEBI" id="CHEBI:59789"/>
    </ligand>
</feature>
<dbReference type="GO" id="GO:0005737">
    <property type="term" value="C:cytoplasm"/>
    <property type="evidence" value="ECO:0007669"/>
    <property type="project" value="UniProtKB-SubCell"/>
</dbReference>
<evidence type="ECO:0000313" key="11">
    <source>
        <dbReference type="Proteomes" id="UP000242474"/>
    </source>
</evidence>
<feature type="domain" description="16S/18S rRNA aminocarboxypropyltransferase Tsr3 C-terminal" evidence="8">
    <location>
        <begin position="87"/>
        <end position="213"/>
    </location>
</feature>
<keyword evidence="3 6" id="KW-0698">rRNA processing</keyword>
<dbReference type="AlphaFoldDB" id="A0A2G5BKH2"/>
<dbReference type="PANTHER" id="PTHR20426:SF0">
    <property type="entry name" value="18S RRNA AMINOCARBOXYPROPYLTRANSFERASE"/>
    <property type="match status" value="1"/>
</dbReference>
<dbReference type="Proteomes" id="UP000242474">
    <property type="component" value="Unassembled WGS sequence"/>
</dbReference>
<evidence type="ECO:0000259" key="8">
    <source>
        <dbReference type="Pfam" id="PF04034"/>
    </source>
</evidence>
<keyword evidence="2 6" id="KW-0690">Ribosome biogenesis</keyword>
<comment type="catalytic activity">
    <reaction evidence="6">
        <text>an N(1)-methylpseudouridine in rRNA + S-adenosyl-L-methionine = N(1)-methyl-N(3)-[(3S)-3-amino-3-carboxypropyl]pseudouridine in rRNA + S-methyl-5'-thioadenosine + H(+)</text>
        <dbReference type="Rhea" id="RHEA:63296"/>
        <dbReference type="Rhea" id="RHEA-COMP:11634"/>
        <dbReference type="Rhea" id="RHEA-COMP:16310"/>
        <dbReference type="ChEBI" id="CHEBI:15378"/>
        <dbReference type="ChEBI" id="CHEBI:17509"/>
        <dbReference type="ChEBI" id="CHEBI:59789"/>
        <dbReference type="ChEBI" id="CHEBI:74890"/>
        <dbReference type="ChEBI" id="CHEBI:146234"/>
        <dbReference type="EC" id="2.5.1.157"/>
    </reaction>
</comment>
<protein>
    <recommendedName>
        <fullName evidence="6">18S rRNA aminocarboxypropyltransferase</fullName>
        <ecNumber evidence="6">2.5.1.157</ecNumber>
    </recommendedName>
</protein>
<evidence type="ECO:0000256" key="1">
    <source>
        <dbReference type="ARBA" id="ARBA00022490"/>
    </source>
</evidence>
<dbReference type="OrthoDB" id="10262062at2759"/>
<reference evidence="10 11" key="1">
    <citation type="journal article" date="2015" name="Genome Biol. Evol.">
        <title>Phylogenomic analyses indicate that early fungi evolved digesting cell walls of algal ancestors of land plants.</title>
        <authorList>
            <person name="Chang Y."/>
            <person name="Wang S."/>
            <person name="Sekimoto S."/>
            <person name="Aerts A.L."/>
            <person name="Choi C."/>
            <person name="Clum A."/>
            <person name="LaButti K.M."/>
            <person name="Lindquist E.A."/>
            <person name="Yee Ngan C."/>
            <person name="Ohm R.A."/>
            <person name="Salamov A.A."/>
            <person name="Grigoriev I.V."/>
            <person name="Spatafora J.W."/>
            <person name="Berbee M.L."/>
        </authorList>
    </citation>
    <scope>NUCLEOTIDE SEQUENCE [LARGE SCALE GENOMIC DNA]</scope>
    <source>
        <strain evidence="10 11">NRRL 1564</strain>
    </source>
</reference>
<dbReference type="GO" id="GO:0000455">
    <property type="term" value="P:enzyme-directed rRNA pseudouridine synthesis"/>
    <property type="evidence" value="ECO:0007669"/>
    <property type="project" value="UniProtKB-UniRule"/>
</dbReference>
<comment type="catalytic activity">
    <reaction evidence="6">
        <text>N(1)-methylpseudouridine(1191) in yeast 18S rRNA + S-adenosyl-L-methionine = N(1)-methyl-N(3)-[(3S)-3-amino-3-carboxypropyl]pseudouridine(1191) in yeast 18S rRNA + S-methyl-5'-thioadenosine + H(+)</text>
        <dbReference type="Rhea" id="RHEA:63300"/>
        <dbReference type="Rhea" id="RHEA-COMP:13852"/>
        <dbReference type="Rhea" id="RHEA-COMP:16309"/>
        <dbReference type="ChEBI" id="CHEBI:15378"/>
        <dbReference type="ChEBI" id="CHEBI:17509"/>
        <dbReference type="ChEBI" id="CHEBI:59789"/>
        <dbReference type="ChEBI" id="CHEBI:74890"/>
        <dbReference type="ChEBI" id="CHEBI:146234"/>
    </reaction>
</comment>
<dbReference type="GO" id="GO:0106388">
    <property type="term" value="F:rRNA small subunit aminocarboxypropyltransferase activity"/>
    <property type="evidence" value="ECO:0007669"/>
    <property type="project" value="UniProtKB-EC"/>
</dbReference>
<evidence type="ECO:0000313" key="10">
    <source>
        <dbReference type="EMBL" id="PIA19534.1"/>
    </source>
</evidence>
<dbReference type="InterPro" id="IPR007209">
    <property type="entry name" value="RNaseL-inhib-like_metal-bd_dom"/>
</dbReference>
<dbReference type="InterPro" id="IPR022968">
    <property type="entry name" value="Tsr3-like"/>
</dbReference>
<dbReference type="GO" id="GO:0005634">
    <property type="term" value="C:nucleus"/>
    <property type="evidence" value="ECO:0007669"/>
    <property type="project" value="UniProtKB-SubCell"/>
</dbReference>
<dbReference type="InterPro" id="IPR007177">
    <property type="entry name" value="Tsr3_C"/>
</dbReference>
<evidence type="ECO:0000256" key="4">
    <source>
        <dbReference type="ARBA" id="ARBA00022679"/>
    </source>
</evidence>
<keyword evidence="11" id="KW-1185">Reference proteome</keyword>
<dbReference type="Pfam" id="PF04068">
    <property type="entry name" value="Fer4_RLI"/>
    <property type="match status" value="1"/>
</dbReference>
<feature type="region of interest" description="Disordered" evidence="7">
    <location>
        <begin position="1"/>
        <end position="44"/>
    </location>
</feature>
<feature type="binding site" evidence="6">
    <location>
        <position position="113"/>
    </location>
    <ligand>
        <name>S-adenosyl-L-methionine</name>
        <dbReference type="ChEBI" id="CHEBI:59789"/>
    </ligand>
</feature>
<feature type="compositionally biased region" description="Gly residues" evidence="7">
    <location>
        <begin position="1"/>
        <end position="13"/>
    </location>
</feature>
<dbReference type="GO" id="GO:0030490">
    <property type="term" value="P:maturation of SSU-rRNA"/>
    <property type="evidence" value="ECO:0007669"/>
    <property type="project" value="TreeGrafter"/>
</dbReference>
<organism evidence="10 11">
    <name type="scientific">Coemansia reversa (strain ATCC 12441 / NRRL 1564)</name>
    <dbReference type="NCBI Taxonomy" id="763665"/>
    <lineage>
        <taxon>Eukaryota</taxon>
        <taxon>Fungi</taxon>
        <taxon>Fungi incertae sedis</taxon>
        <taxon>Zoopagomycota</taxon>
        <taxon>Kickxellomycotina</taxon>
        <taxon>Kickxellomycetes</taxon>
        <taxon>Kickxellales</taxon>
        <taxon>Kickxellaceae</taxon>
        <taxon>Coemansia</taxon>
    </lineage>
</organism>
<keyword evidence="6" id="KW-0539">Nucleus</keyword>
<feature type="domain" description="RNase L inhibitor RLI-like possible metal-binding" evidence="9">
    <location>
        <begin position="50"/>
        <end position="82"/>
    </location>
</feature>
<comment type="similarity">
    <text evidence="6">Belongs to the TDD superfamily. TSR3 family.</text>
</comment>
<accession>A0A2G5BKH2</accession>
<keyword evidence="4 6" id="KW-0808">Transferase</keyword>
<evidence type="ECO:0000256" key="5">
    <source>
        <dbReference type="ARBA" id="ARBA00022691"/>
    </source>
</evidence>
<comment type="function">
    <text evidence="6">Aminocarboxypropyltransferase that catalyzes the aminocarboxypropyl transfer on pseudouridine at position 1191 (Psi1191) in 18S rRNA. It constitutes the last step in biosynthesis of the hypermodified N1-methyl-N3-(3-amino-3-carboxypropyl) pseudouridine (m1acp3-Psi) conserved in eukaryotic 18S rRNA.</text>
</comment>
<dbReference type="EC" id="2.5.1.157" evidence="6"/>
<dbReference type="GO" id="GO:1904047">
    <property type="term" value="F:S-adenosyl-L-methionine binding"/>
    <property type="evidence" value="ECO:0007669"/>
    <property type="project" value="UniProtKB-UniRule"/>
</dbReference>
<gene>
    <name evidence="6" type="primary">TSR3</name>
    <name evidence="10" type="ORF">COEREDRAFT_78872</name>
</gene>